<dbReference type="EC" id="2.6.1.85" evidence="3"/>
<keyword evidence="3" id="KW-0808">Transferase</keyword>
<protein>
    <submittedName>
        <fullName evidence="3">Aminodeoxychorismate synthase component 1</fullName>
        <ecNumber evidence="3">2.6.1.85</ecNumber>
    </submittedName>
</protein>
<feature type="domain" description="Chorismate-utilising enzyme C-terminal" evidence="1">
    <location>
        <begin position="226"/>
        <end position="500"/>
    </location>
</feature>
<evidence type="ECO:0000313" key="3">
    <source>
        <dbReference type="EMBL" id="TWU37612.1"/>
    </source>
</evidence>
<dbReference type="Proteomes" id="UP000315471">
    <property type="component" value="Unassembled WGS sequence"/>
</dbReference>
<dbReference type="RefSeq" id="WP_231617731.1">
    <property type="nucleotide sequence ID" value="NZ_SJPY01000007.1"/>
</dbReference>
<gene>
    <name evidence="3" type="primary">pabB</name>
    <name evidence="3" type="ORF">Q31b_44000</name>
</gene>
<dbReference type="Pfam" id="PF00425">
    <property type="entry name" value="Chorismate_bind"/>
    <property type="match status" value="1"/>
</dbReference>
<dbReference type="GO" id="GO:0000162">
    <property type="term" value="P:L-tryptophan biosynthetic process"/>
    <property type="evidence" value="ECO:0007669"/>
    <property type="project" value="TreeGrafter"/>
</dbReference>
<dbReference type="EMBL" id="SJPY01000007">
    <property type="protein sequence ID" value="TWU37612.1"/>
    <property type="molecule type" value="Genomic_DNA"/>
</dbReference>
<evidence type="ECO:0000259" key="1">
    <source>
        <dbReference type="Pfam" id="PF00425"/>
    </source>
</evidence>
<reference evidence="3 4" key="1">
    <citation type="submission" date="2019-02" db="EMBL/GenBank/DDBJ databases">
        <title>Deep-cultivation of Planctomycetes and their phenomic and genomic characterization uncovers novel biology.</title>
        <authorList>
            <person name="Wiegand S."/>
            <person name="Jogler M."/>
            <person name="Boedeker C."/>
            <person name="Pinto D."/>
            <person name="Vollmers J."/>
            <person name="Rivas-Marin E."/>
            <person name="Kohn T."/>
            <person name="Peeters S.H."/>
            <person name="Heuer A."/>
            <person name="Rast P."/>
            <person name="Oberbeckmann S."/>
            <person name="Bunk B."/>
            <person name="Jeske O."/>
            <person name="Meyerdierks A."/>
            <person name="Storesund J.E."/>
            <person name="Kallscheuer N."/>
            <person name="Luecker S."/>
            <person name="Lage O.M."/>
            <person name="Pohl T."/>
            <person name="Merkel B.J."/>
            <person name="Hornburger P."/>
            <person name="Mueller R.-W."/>
            <person name="Bruemmer F."/>
            <person name="Labrenz M."/>
            <person name="Spormann A.M."/>
            <person name="Op Den Camp H."/>
            <person name="Overmann J."/>
            <person name="Amann R."/>
            <person name="Jetten M.S.M."/>
            <person name="Mascher T."/>
            <person name="Medema M.H."/>
            <person name="Devos D.P."/>
            <person name="Kaster A.-K."/>
            <person name="Ovreas L."/>
            <person name="Rohde M."/>
            <person name="Galperin M.Y."/>
            <person name="Jogler C."/>
        </authorList>
    </citation>
    <scope>NUCLEOTIDE SEQUENCE [LARGE SCALE GENOMIC DNA]</scope>
    <source>
        <strain evidence="3 4">Q31b</strain>
    </source>
</reference>
<dbReference type="InterPro" id="IPR019999">
    <property type="entry name" value="Anth_synth_I-like"/>
</dbReference>
<dbReference type="InterPro" id="IPR006805">
    <property type="entry name" value="Anth_synth_I_N"/>
</dbReference>
<dbReference type="PANTHER" id="PTHR11236:SF50">
    <property type="entry name" value="AMINODEOXYCHORISMATE SYNTHASE COMPONENT 1"/>
    <property type="match status" value="1"/>
</dbReference>
<comment type="caution">
    <text evidence="3">The sequence shown here is derived from an EMBL/GenBank/DDBJ whole genome shotgun (WGS) entry which is preliminary data.</text>
</comment>
<dbReference type="InterPro" id="IPR005801">
    <property type="entry name" value="ADC_synthase"/>
</dbReference>
<dbReference type="GO" id="GO:0046820">
    <property type="term" value="F:4-amino-4-deoxychorismate synthase activity"/>
    <property type="evidence" value="ECO:0007669"/>
    <property type="project" value="UniProtKB-EC"/>
</dbReference>
<evidence type="ECO:0000259" key="2">
    <source>
        <dbReference type="Pfam" id="PF04715"/>
    </source>
</evidence>
<dbReference type="SUPFAM" id="SSF56322">
    <property type="entry name" value="ADC synthase"/>
    <property type="match status" value="1"/>
</dbReference>
<organism evidence="3 4">
    <name type="scientific">Novipirellula aureliae</name>
    <dbReference type="NCBI Taxonomy" id="2527966"/>
    <lineage>
        <taxon>Bacteria</taxon>
        <taxon>Pseudomonadati</taxon>
        <taxon>Planctomycetota</taxon>
        <taxon>Planctomycetia</taxon>
        <taxon>Pirellulales</taxon>
        <taxon>Pirellulaceae</taxon>
        <taxon>Novipirellula</taxon>
    </lineage>
</organism>
<accession>A0A5C6DLW0</accession>
<evidence type="ECO:0000313" key="4">
    <source>
        <dbReference type="Proteomes" id="UP000315471"/>
    </source>
</evidence>
<dbReference type="AlphaFoldDB" id="A0A5C6DLW0"/>
<name>A0A5C6DLW0_9BACT</name>
<keyword evidence="3" id="KW-0032">Aminotransferase</keyword>
<dbReference type="InterPro" id="IPR015890">
    <property type="entry name" value="Chorismate_C"/>
</dbReference>
<dbReference type="PRINTS" id="PR00095">
    <property type="entry name" value="ANTSNTHASEI"/>
</dbReference>
<dbReference type="Gene3D" id="3.60.120.10">
    <property type="entry name" value="Anthranilate synthase"/>
    <property type="match status" value="1"/>
</dbReference>
<feature type="domain" description="Anthranilate synthase component I N-terminal" evidence="2">
    <location>
        <begin position="64"/>
        <end position="162"/>
    </location>
</feature>
<keyword evidence="4" id="KW-1185">Reference proteome</keyword>
<dbReference type="PANTHER" id="PTHR11236">
    <property type="entry name" value="AMINOBENZOATE/ANTHRANILATE SYNTHASE"/>
    <property type="match status" value="1"/>
</dbReference>
<sequence>MNPSLPPNQDQPLPIVRELPAGFSIADVFFDFANRDGCLWFDSASSTPRDGGPLSDNEDSDLPSGRYSFLMSNPVDRLIAYLGDRDPWPQIAAWYDHMPKVNHSQNDLPPMQGGIAGLIGYEAATWLETIPIAREDNFPTPAIWLGLYDWTIATDHHQQKSWLISQGFAALDQDNSYQCRVPRAMRRADEVQQWLETACRRSKSVPKQPLPLDDVDRSRVESNFSSESFRNAIARVVEKIFNGDCFQVNVAQRLLCRATSDSADLYQRLRSINPAPFGAFLKGEDFEVISSSPESFLKLEDGWVETRPIKGTVARTGDEVSDRALANELSKSEKERAENIMIVDLMRNDLSRVCTDESVHVRKLCQLEKYQYVQHLVSVVEGKLDVGRTIVDLLKACFPGGSITGAPKIEAMRTIAELEPHCRGPYCGSMGYISCHGAAEFNILIRTITSATRAGTRSNAPSGDCETVKQSSPRYWQIPVGGGITARSRPELEEAETWIKAAGILKALPGGVPIR</sequence>
<proteinExistence type="predicted"/>
<dbReference type="Pfam" id="PF04715">
    <property type="entry name" value="Anth_synt_I_N"/>
    <property type="match status" value="1"/>
</dbReference>